<reference evidence="16 17" key="1">
    <citation type="submission" date="2015-09" db="EMBL/GenBank/DDBJ databases">
        <title>Draft genome of the parasitic nematode Teladorsagia circumcincta isolate WARC Sus (inbred).</title>
        <authorList>
            <person name="Mitreva M."/>
        </authorList>
    </citation>
    <scope>NUCLEOTIDE SEQUENCE [LARGE SCALE GENOMIC DNA]</scope>
    <source>
        <strain evidence="16 17">S</strain>
    </source>
</reference>
<evidence type="ECO:0000256" key="15">
    <source>
        <dbReference type="SAM" id="Phobius"/>
    </source>
</evidence>
<evidence type="ECO:0000256" key="6">
    <source>
        <dbReference type="ARBA" id="ARBA00022676"/>
    </source>
</evidence>
<keyword evidence="7" id="KW-0808">Transferase</keyword>
<dbReference type="GO" id="GO:0043687">
    <property type="term" value="P:post-translational protein modification"/>
    <property type="evidence" value="ECO:0007669"/>
    <property type="project" value="TreeGrafter"/>
</dbReference>
<gene>
    <name evidence="16" type="ORF">TELCIR_24892</name>
</gene>
<dbReference type="PANTHER" id="PTHR13872">
    <property type="entry name" value="DOLICHYL-DIPHOSPHOOLIGOSACCHARIDE--PROTEIN GLYCOSYLTRANSFERASE SUBUNIT"/>
    <property type="match status" value="1"/>
</dbReference>
<dbReference type="AlphaFoldDB" id="A0A2G9T8N1"/>
<dbReference type="GO" id="GO:0004579">
    <property type="term" value="F:dolichyl-diphosphooligosaccharide-protein glycotransferase activity"/>
    <property type="evidence" value="ECO:0007669"/>
    <property type="project" value="TreeGrafter"/>
</dbReference>
<dbReference type="UniPathway" id="UPA00378"/>
<dbReference type="GO" id="GO:0012505">
    <property type="term" value="C:endomembrane system"/>
    <property type="evidence" value="ECO:0007669"/>
    <property type="project" value="UniProtKB-SubCell"/>
</dbReference>
<comment type="similarity">
    <text evidence="5">Belongs to the STT3 family.</text>
</comment>
<sequence length="66" mass="7452">ILYAVTAVYFAGVMVRLMLTLTPAVCVLSGIAFSYTFEKYLRDDEKSSTKSDSDRQMYDKVTKKGK</sequence>
<feature type="region of interest" description="Disordered" evidence="14">
    <location>
        <begin position="45"/>
        <end position="66"/>
    </location>
</feature>
<dbReference type="Proteomes" id="UP000230423">
    <property type="component" value="Unassembled WGS sequence"/>
</dbReference>
<feature type="transmembrane region" description="Helical" evidence="15">
    <location>
        <begin position="6"/>
        <end position="33"/>
    </location>
</feature>
<dbReference type="PANTHER" id="PTHR13872:SF1">
    <property type="entry name" value="DOLICHYL-DIPHOSPHOOLIGOSACCHARIDE--PROTEIN GLYCOSYLTRANSFERASE SUBUNIT STT3B"/>
    <property type="match status" value="1"/>
</dbReference>
<evidence type="ECO:0000256" key="13">
    <source>
        <dbReference type="ARBA" id="ARBA00023211"/>
    </source>
</evidence>
<evidence type="ECO:0000313" key="16">
    <source>
        <dbReference type="EMBL" id="PIO53760.1"/>
    </source>
</evidence>
<evidence type="ECO:0000256" key="12">
    <source>
        <dbReference type="ARBA" id="ARBA00023136"/>
    </source>
</evidence>
<keyword evidence="11 15" id="KW-1133">Transmembrane helix</keyword>
<organism evidence="16 17">
    <name type="scientific">Teladorsagia circumcincta</name>
    <name type="common">Brown stomach worm</name>
    <name type="synonym">Ostertagia circumcincta</name>
    <dbReference type="NCBI Taxonomy" id="45464"/>
    <lineage>
        <taxon>Eukaryota</taxon>
        <taxon>Metazoa</taxon>
        <taxon>Ecdysozoa</taxon>
        <taxon>Nematoda</taxon>
        <taxon>Chromadorea</taxon>
        <taxon>Rhabditida</taxon>
        <taxon>Rhabditina</taxon>
        <taxon>Rhabditomorpha</taxon>
        <taxon>Strongyloidea</taxon>
        <taxon>Trichostrongylidae</taxon>
        <taxon>Teladorsagia</taxon>
    </lineage>
</organism>
<evidence type="ECO:0000256" key="11">
    <source>
        <dbReference type="ARBA" id="ARBA00022989"/>
    </source>
</evidence>
<evidence type="ECO:0000256" key="4">
    <source>
        <dbReference type="ARBA" id="ARBA00004922"/>
    </source>
</evidence>
<evidence type="ECO:0000256" key="8">
    <source>
        <dbReference type="ARBA" id="ARBA00022692"/>
    </source>
</evidence>
<feature type="non-terminal residue" evidence="16">
    <location>
        <position position="1"/>
    </location>
</feature>
<evidence type="ECO:0000313" key="17">
    <source>
        <dbReference type="Proteomes" id="UP000230423"/>
    </source>
</evidence>
<comment type="subcellular location">
    <subcellularLocation>
        <location evidence="3">Endomembrane system</location>
        <topology evidence="3">Multi-pass membrane protein</topology>
    </subcellularLocation>
</comment>
<dbReference type="GO" id="GO:0016020">
    <property type="term" value="C:membrane"/>
    <property type="evidence" value="ECO:0007669"/>
    <property type="project" value="InterPro"/>
</dbReference>
<evidence type="ECO:0000256" key="1">
    <source>
        <dbReference type="ARBA" id="ARBA00001936"/>
    </source>
</evidence>
<accession>A0A2G9T8N1</accession>
<protein>
    <submittedName>
        <fullName evidence="16">Uncharacterized protein</fullName>
    </submittedName>
</protein>
<evidence type="ECO:0000256" key="9">
    <source>
        <dbReference type="ARBA" id="ARBA00022723"/>
    </source>
</evidence>
<dbReference type="GO" id="GO:0018279">
    <property type="term" value="P:protein N-linked glycosylation via asparagine"/>
    <property type="evidence" value="ECO:0007669"/>
    <property type="project" value="TreeGrafter"/>
</dbReference>
<keyword evidence="9" id="KW-0479">Metal-binding</keyword>
<evidence type="ECO:0000256" key="14">
    <source>
        <dbReference type="SAM" id="MobiDB-lite"/>
    </source>
</evidence>
<keyword evidence="17" id="KW-1185">Reference proteome</keyword>
<feature type="non-terminal residue" evidence="16">
    <location>
        <position position="66"/>
    </location>
</feature>
<dbReference type="OrthoDB" id="10261066at2759"/>
<comment type="pathway">
    <text evidence="4">Protein modification; protein glycosylation.</text>
</comment>
<keyword evidence="8 15" id="KW-0812">Transmembrane</keyword>
<comment type="cofactor">
    <cofactor evidence="2">
        <name>Mg(2+)</name>
        <dbReference type="ChEBI" id="CHEBI:18420"/>
    </cofactor>
</comment>
<keyword evidence="13" id="KW-0464">Manganese</keyword>
<dbReference type="EMBL" id="KZ407008">
    <property type="protein sequence ID" value="PIO53760.1"/>
    <property type="molecule type" value="Genomic_DNA"/>
</dbReference>
<evidence type="ECO:0000256" key="7">
    <source>
        <dbReference type="ARBA" id="ARBA00022679"/>
    </source>
</evidence>
<proteinExistence type="inferred from homology"/>
<keyword evidence="6" id="KW-0328">Glycosyltransferase</keyword>
<keyword evidence="12 15" id="KW-0472">Membrane</keyword>
<name>A0A2G9T8N1_TELCI</name>
<keyword evidence="10" id="KW-0460">Magnesium</keyword>
<dbReference type="InterPro" id="IPR003674">
    <property type="entry name" value="Oligo_trans_STT3"/>
</dbReference>
<comment type="cofactor">
    <cofactor evidence="1">
        <name>Mn(2+)</name>
        <dbReference type="ChEBI" id="CHEBI:29035"/>
    </cofactor>
</comment>
<evidence type="ECO:0000256" key="2">
    <source>
        <dbReference type="ARBA" id="ARBA00001946"/>
    </source>
</evidence>
<evidence type="ECO:0000256" key="5">
    <source>
        <dbReference type="ARBA" id="ARBA00010810"/>
    </source>
</evidence>
<evidence type="ECO:0000256" key="3">
    <source>
        <dbReference type="ARBA" id="ARBA00004127"/>
    </source>
</evidence>
<evidence type="ECO:0000256" key="10">
    <source>
        <dbReference type="ARBA" id="ARBA00022842"/>
    </source>
</evidence>
<dbReference type="GO" id="GO:0046872">
    <property type="term" value="F:metal ion binding"/>
    <property type="evidence" value="ECO:0007669"/>
    <property type="project" value="UniProtKB-KW"/>
</dbReference>